<evidence type="ECO:0000313" key="1">
    <source>
        <dbReference type="EMBL" id="KAJ6834728.1"/>
    </source>
</evidence>
<sequence length="38" mass="4138">MFTLSAFKISFPLPSSLFSVLSSSFLFLSPLISEGLEP</sequence>
<dbReference type="EMBL" id="JANAVB010014199">
    <property type="protein sequence ID" value="KAJ6834728.1"/>
    <property type="molecule type" value="Genomic_DNA"/>
</dbReference>
<accession>A0AAX6H275</accession>
<reference evidence="1" key="1">
    <citation type="journal article" date="2023" name="GigaByte">
        <title>Genome assembly of the bearded iris, Iris pallida Lam.</title>
        <authorList>
            <person name="Bruccoleri R.E."/>
            <person name="Oakeley E.J."/>
            <person name="Faust A.M.E."/>
            <person name="Altorfer M."/>
            <person name="Dessus-Babus S."/>
            <person name="Burckhardt D."/>
            <person name="Oertli M."/>
            <person name="Naumann U."/>
            <person name="Petersen F."/>
            <person name="Wong J."/>
        </authorList>
    </citation>
    <scope>NUCLEOTIDE SEQUENCE</scope>
    <source>
        <strain evidence="1">GSM-AAB239-AS_SAM_17_03QT</strain>
    </source>
</reference>
<gene>
    <name evidence="1" type="ORF">M6B38_333390</name>
</gene>
<name>A0AAX6H275_IRIPA</name>
<proteinExistence type="predicted"/>
<dbReference type="AlphaFoldDB" id="A0AAX6H275"/>
<reference evidence="1" key="2">
    <citation type="submission" date="2023-04" db="EMBL/GenBank/DDBJ databases">
        <authorList>
            <person name="Bruccoleri R.E."/>
            <person name="Oakeley E.J."/>
            <person name="Faust A.-M."/>
            <person name="Dessus-Babus S."/>
            <person name="Altorfer M."/>
            <person name="Burckhardt D."/>
            <person name="Oertli M."/>
            <person name="Naumann U."/>
            <person name="Petersen F."/>
            <person name="Wong J."/>
        </authorList>
    </citation>
    <scope>NUCLEOTIDE SEQUENCE</scope>
    <source>
        <strain evidence="1">GSM-AAB239-AS_SAM_17_03QT</strain>
        <tissue evidence="1">Leaf</tissue>
    </source>
</reference>
<organism evidence="1 2">
    <name type="scientific">Iris pallida</name>
    <name type="common">Sweet iris</name>
    <dbReference type="NCBI Taxonomy" id="29817"/>
    <lineage>
        <taxon>Eukaryota</taxon>
        <taxon>Viridiplantae</taxon>
        <taxon>Streptophyta</taxon>
        <taxon>Embryophyta</taxon>
        <taxon>Tracheophyta</taxon>
        <taxon>Spermatophyta</taxon>
        <taxon>Magnoliopsida</taxon>
        <taxon>Liliopsida</taxon>
        <taxon>Asparagales</taxon>
        <taxon>Iridaceae</taxon>
        <taxon>Iridoideae</taxon>
        <taxon>Irideae</taxon>
        <taxon>Iris</taxon>
    </lineage>
</organism>
<keyword evidence="2" id="KW-1185">Reference proteome</keyword>
<dbReference type="Proteomes" id="UP001140949">
    <property type="component" value="Unassembled WGS sequence"/>
</dbReference>
<evidence type="ECO:0000313" key="2">
    <source>
        <dbReference type="Proteomes" id="UP001140949"/>
    </source>
</evidence>
<protein>
    <submittedName>
        <fullName evidence="1">4-coumarate--CoA ligase-like 1</fullName>
    </submittedName>
</protein>
<keyword evidence="1" id="KW-0436">Ligase</keyword>
<comment type="caution">
    <text evidence="1">The sequence shown here is derived from an EMBL/GenBank/DDBJ whole genome shotgun (WGS) entry which is preliminary data.</text>
</comment>
<dbReference type="GO" id="GO:0016874">
    <property type="term" value="F:ligase activity"/>
    <property type="evidence" value="ECO:0007669"/>
    <property type="project" value="UniProtKB-KW"/>
</dbReference>